<feature type="compositionally biased region" description="Polar residues" evidence="2">
    <location>
        <begin position="12"/>
        <end position="22"/>
    </location>
</feature>
<accession>A0A7I8W690</accession>
<evidence type="ECO:0000313" key="4">
    <source>
        <dbReference type="Proteomes" id="UP000549394"/>
    </source>
</evidence>
<dbReference type="GO" id="GO:0005777">
    <property type="term" value="C:peroxisome"/>
    <property type="evidence" value="ECO:0007669"/>
    <property type="project" value="TreeGrafter"/>
</dbReference>
<dbReference type="Proteomes" id="UP000549394">
    <property type="component" value="Unassembled WGS sequence"/>
</dbReference>
<feature type="coiled-coil region" evidence="1">
    <location>
        <begin position="150"/>
        <end position="323"/>
    </location>
</feature>
<feature type="region of interest" description="Disordered" evidence="2">
    <location>
        <begin position="1"/>
        <end position="22"/>
    </location>
</feature>
<comment type="caution">
    <text evidence="3">The sequence shown here is derived from an EMBL/GenBank/DDBJ whole genome shotgun (WGS) entry which is preliminary data.</text>
</comment>
<dbReference type="InterPro" id="IPR039889">
    <property type="entry name" value="CCD33"/>
</dbReference>
<protein>
    <submittedName>
        <fullName evidence="3">DgyrCDS10755</fullName>
    </submittedName>
</protein>
<dbReference type="PANTHER" id="PTHR21623">
    <property type="entry name" value="SPERIOLIN-BINDING FACTOR"/>
    <property type="match status" value="1"/>
</dbReference>
<reference evidence="3 4" key="1">
    <citation type="submission" date="2020-08" db="EMBL/GenBank/DDBJ databases">
        <authorList>
            <person name="Hejnol A."/>
        </authorList>
    </citation>
    <scope>NUCLEOTIDE SEQUENCE [LARGE SCALE GENOMIC DNA]</scope>
</reference>
<dbReference type="AlphaFoldDB" id="A0A7I8W690"/>
<sequence>MATMYYPPYRPQSEQLLNDNDDQLPSQDALEKVLPEYSYIFVDPIPRIKPPGSLLKDANPQANSSDPSDQVVLQYQLGELQRYREAVHRMANDIIALRQHITELQSVNSGLKLQLAQFKDASRLIHDSADLDGLTKEEMVERYAAIKRKVVSQSADMETYRENIRQLKNLLIDKDEDIQKLSRDTLNKDSQMRVLAKLRETQAKSERYKNAIEQQEKVIEKLEKVLQKSSTSKISSEKGNERYEALQAENQRLKDQLHNYQKDDKERGKNQKESDEERLRMYEKIDFYEERIKSLESQIITSAKDWGREKTEMNLKIQELKRKSKIRPVFSPHHRFEK</sequence>
<evidence type="ECO:0000256" key="1">
    <source>
        <dbReference type="SAM" id="Coils"/>
    </source>
</evidence>
<proteinExistence type="predicted"/>
<keyword evidence="4" id="KW-1185">Reference proteome</keyword>
<organism evidence="3 4">
    <name type="scientific">Dimorphilus gyrociliatus</name>
    <dbReference type="NCBI Taxonomy" id="2664684"/>
    <lineage>
        <taxon>Eukaryota</taxon>
        <taxon>Metazoa</taxon>
        <taxon>Spiralia</taxon>
        <taxon>Lophotrochozoa</taxon>
        <taxon>Annelida</taxon>
        <taxon>Polychaeta</taxon>
        <taxon>Polychaeta incertae sedis</taxon>
        <taxon>Dinophilidae</taxon>
        <taxon>Dimorphilus</taxon>
    </lineage>
</organism>
<dbReference type="EMBL" id="CAJFCJ010000017">
    <property type="protein sequence ID" value="CAD5122317.1"/>
    <property type="molecule type" value="Genomic_DNA"/>
</dbReference>
<keyword evidence="1" id="KW-0175">Coiled coil</keyword>
<dbReference type="OrthoDB" id="552574at2759"/>
<dbReference type="PANTHER" id="PTHR21623:SF2">
    <property type="entry name" value="COILED-COIL DOMAIN-CONTAINING PROTEIN 33"/>
    <property type="match status" value="1"/>
</dbReference>
<gene>
    <name evidence="3" type="ORF">DGYR_LOCUS10140</name>
</gene>
<name>A0A7I8W690_9ANNE</name>
<evidence type="ECO:0000313" key="3">
    <source>
        <dbReference type="EMBL" id="CAD5122317.1"/>
    </source>
</evidence>
<evidence type="ECO:0000256" key="2">
    <source>
        <dbReference type="SAM" id="MobiDB-lite"/>
    </source>
</evidence>